<proteinExistence type="predicted"/>
<keyword evidence="3" id="KW-1185">Reference proteome</keyword>
<organism evidence="2 3">
    <name type="scientific">Galemys pyrenaicus</name>
    <name type="common">Iberian desman</name>
    <name type="synonym">Pyrenean desman</name>
    <dbReference type="NCBI Taxonomy" id="202257"/>
    <lineage>
        <taxon>Eukaryota</taxon>
        <taxon>Metazoa</taxon>
        <taxon>Chordata</taxon>
        <taxon>Craniata</taxon>
        <taxon>Vertebrata</taxon>
        <taxon>Euteleostomi</taxon>
        <taxon>Mammalia</taxon>
        <taxon>Eutheria</taxon>
        <taxon>Laurasiatheria</taxon>
        <taxon>Eulipotyphla</taxon>
        <taxon>Talpidae</taxon>
        <taxon>Galemys</taxon>
    </lineage>
</organism>
<comment type="caution">
    <text evidence="2">The sequence shown here is derived from an EMBL/GenBank/DDBJ whole genome shotgun (WGS) entry which is preliminary data.</text>
</comment>
<dbReference type="GO" id="GO:0016791">
    <property type="term" value="F:phosphatase activity"/>
    <property type="evidence" value="ECO:0007669"/>
    <property type="project" value="InterPro"/>
</dbReference>
<evidence type="ECO:0000313" key="2">
    <source>
        <dbReference type="EMBL" id="KAG8522419.1"/>
    </source>
</evidence>
<dbReference type="InterPro" id="IPR002013">
    <property type="entry name" value="SAC_dom"/>
</dbReference>
<evidence type="ECO:0000313" key="3">
    <source>
        <dbReference type="Proteomes" id="UP000700334"/>
    </source>
</evidence>
<dbReference type="Pfam" id="PF02383">
    <property type="entry name" value="Syja_N"/>
    <property type="match status" value="1"/>
</dbReference>
<dbReference type="EMBL" id="JAGFMF010011435">
    <property type="protein sequence ID" value="KAG8522419.1"/>
    <property type="molecule type" value="Genomic_DNA"/>
</dbReference>
<feature type="domain" description="SAC" evidence="1">
    <location>
        <begin position="28"/>
        <end position="113"/>
    </location>
</feature>
<evidence type="ECO:0000259" key="1">
    <source>
        <dbReference type="Pfam" id="PF02383"/>
    </source>
</evidence>
<gene>
    <name evidence="2" type="ORF">J0S82_012345</name>
</gene>
<reference evidence="2" key="1">
    <citation type="journal article" date="2021" name="Evol. Appl.">
        <title>The genome of the Pyrenean desman and the effects of bottlenecks and inbreeding on the genomic landscape of an endangered species.</title>
        <authorList>
            <person name="Escoda L."/>
            <person name="Castresana J."/>
        </authorList>
    </citation>
    <scope>NUCLEOTIDE SEQUENCE</scope>
    <source>
        <strain evidence="2">IBE-C5619</strain>
    </source>
</reference>
<dbReference type="OrthoDB" id="1925875at2759"/>
<accession>A0A8J6AIR0</accession>
<name>A0A8J6AIR0_GALPY</name>
<dbReference type="Proteomes" id="UP000700334">
    <property type="component" value="Unassembled WGS sequence"/>
</dbReference>
<sequence>MGRPGRGRSGRPAVCSPAPSLPGGASLSFLVLVTGCASVGKIPEAEIYKITATDFYPLQEEAKEEDRLAALRKILSSGAFYFSWPCDGSHFDLTVRAQKQDDGSQEWGDSFFW</sequence>
<protein>
    <submittedName>
        <fullName evidence="2">Synaptojanin-2</fullName>
    </submittedName>
</protein>
<dbReference type="AlphaFoldDB" id="A0A8J6AIR0"/>